<dbReference type="EMBL" id="WXDR01000003">
    <property type="protein sequence ID" value="MZU07971.1"/>
    <property type="molecule type" value="Genomic_DNA"/>
</dbReference>
<keyword evidence="5" id="KW-0051">Antiviral defense</keyword>
<evidence type="ECO:0000256" key="4">
    <source>
        <dbReference type="ARBA" id="ARBA00022840"/>
    </source>
</evidence>
<dbReference type="InterPro" id="IPR006483">
    <property type="entry name" value="CRISPR-assoc_Cas3_HD"/>
</dbReference>
<dbReference type="GO" id="GO:0051607">
    <property type="term" value="P:defense response to virus"/>
    <property type="evidence" value="ECO:0007669"/>
    <property type="project" value="UniProtKB-KW"/>
</dbReference>
<sequence>MAAMNDSNKNGINEALELIDQAFVQFVREIYGGRTPYAWQRRLVHELASTNRWPERLAAPTGAGKTMVIDVHVFLNALAGLATSDSILADSSLGKAAAVCGLRHLPRRLVITVNRRALVDDQYDSACALTDTINAHGNPPSDSASSLLRDVYQGLLARAGESDMDTVVPCRVVRLRGGEPVDFTMRDWRYHPTECQVICATPDMFASRLLFRGYGTSTLARSIEAGLFGYDTVLIADEAHLNRQMVYTAQSVNRLEHLSSDGLAQSVPPLQVVSTTATQADNAGSDEELCIGVCEKDLAGDPELTRRLTSPKPVKVVSIPASREKDFAKLVAEACVDAFTDKNDDAVVGCIVNSVAMASDVMKQMRVIMRDRGFEKGAFERKVRGLVGPMRRYDKRQLLDGTMRSSDVNDSSLKDGLLLRAIKGDTEAVQMSELRCVVATQTLEVGIDADFSMLITELPSSSALVQRAGRVNRRGLRDEGPIVVFRHEDSSKTKSIYSSEELEAAWQWLQELPAESGLSAWGSVLHPPIPPRLPRAALQRLEQWDVENLSHTDEELGSSLSWLYQAASDVALWLRDDLLSGDELSNGLVVRQLPKNDSDAIGLLTKAQPVADEVFPIQGRGQIDEIGKRWVNSQDQSNSIAPFRVFIVRADEQQDMAVIQWRNEESLNDSIHPGDTLVVDDTATLFDRDLHIIAPKTAQSTNDVYNLCQSRGVILSQQVLDLQEQNRVLTSAIEDLRENLQRDSESSAGANEAQHKAKMDNTDDAEPMMLDLIKDDHARNVLVRIISETNNRFGCTPQDQQTFWQQYNADSVHDVVPVEYAIFPAVTLDYGDNPWLFVQLTTDAIADGEALQEIRSPRRHGKSLVYLNTSDGHQQSVAQRAERFMKVLDLPSSLQQDIAVACRHHDDGKKDLRFQELLHYRLSRPEYYQQSKYLAKSRYRSIAREAVVRRELNLQGWRHEQRSAAECWAERDALHAVDVELVTRLVGTSHGHGRSCFRDNAERLVPPAEIAAEQAMTAVDIERIHAAAEELFNGGMWECIVNCTNRRYGYWGVSYLEAIVRSADVTISQEGR</sequence>
<dbReference type="GO" id="GO:0016787">
    <property type="term" value="F:hydrolase activity"/>
    <property type="evidence" value="ECO:0007669"/>
    <property type="project" value="UniProtKB-KW"/>
</dbReference>
<organism evidence="7 8">
    <name type="scientific">Bifidobacterium longum</name>
    <dbReference type="NCBI Taxonomy" id="216816"/>
    <lineage>
        <taxon>Bacteria</taxon>
        <taxon>Bacillati</taxon>
        <taxon>Actinomycetota</taxon>
        <taxon>Actinomycetes</taxon>
        <taxon>Bifidobacteriales</taxon>
        <taxon>Bifidobacteriaceae</taxon>
        <taxon>Bifidobacterium</taxon>
    </lineage>
</organism>
<dbReference type="InterPro" id="IPR014001">
    <property type="entry name" value="Helicase_ATP-bd"/>
</dbReference>
<proteinExistence type="predicted"/>
<dbReference type="GO" id="GO:0005524">
    <property type="term" value="F:ATP binding"/>
    <property type="evidence" value="ECO:0007669"/>
    <property type="project" value="UniProtKB-KW"/>
</dbReference>
<dbReference type="InterPro" id="IPR054712">
    <property type="entry name" value="Cas3-like_dom"/>
</dbReference>
<accession>A0A6B1W4F1</accession>
<dbReference type="SMART" id="SM00487">
    <property type="entry name" value="DEXDc"/>
    <property type="match status" value="1"/>
</dbReference>
<evidence type="ECO:0000313" key="8">
    <source>
        <dbReference type="Proteomes" id="UP000638311"/>
    </source>
</evidence>
<feature type="region of interest" description="Disordered" evidence="6">
    <location>
        <begin position="740"/>
        <end position="763"/>
    </location>
</feature>
<keyword evidence="1" id="KW-0547">Nucleotide-binding</keyword>
<keyword evidence="2" id="KW-0378">Hydrolase</keyword>
<name>A0A6B1W4F1_BIFLN</name>
<evidence type="ECO:0000256" key="1">
    <source>
        <dbReference type="ARBA" id="ARBA00022741"/>
    </source>
</evidence>
<keyword evidence="3" id="KW-0347">Helicase</keyword>
<dbReference type="Pfam" id="PF22590">
    <property type="entry name" value="Cas3-like_C_2"/>
    <property type="match status" value="1"/>
</dbReference>
<dbReference type="Proteomes" id="UP000638311">
    <property type="component" value="Unassembled WGS sequence"/>
</dbReference>
<dbReference type="GO" id="GO:0004386">
    <property type="term" value="F:helicase activity"/>
    <property type="evidence" value="ECO:0007669"/>
    <property type="project" value="UniProtKB-KW"/>
</dbReference>
<comment type="caution">
    <text evidence="7">The sequence shown here is derived from an EMBL/GenBank/DDBJ whole genome shotgun (WGS) entry which is preliminary data.</text>
</comment>
<dbReference type="InterPro" id="IPR027417">
    <property type="entry name" value="P-loop_NTPase"/>
</dbReference>
<evidence type="ECO:0000256" key="2">
    <source>
        <dbReference type="ARBA" id="ARBA00022801"/>
    </source>
</evidence>
<dbReference type="AlphaFoldDB" id="A0A6B1W4F1"/>
<protein>
    <submittedName>
        <fullName evidence="7">Uncharacterized protein</fullName>
    </submittedName>
</protein>
<dbReference type="SUPFAM" id="SSF52540">
    <property type="entry name" value="P-loop containing nucleoside triphosphate hydrolases"/>
    <property type="match status" value="1"/>
</dbReference>
<gene>
    <name evidence="7" type="ORF">GUA24_02780</name>
</gene>
<dbReference type="Gene3D" id="3.40.50.300">
    <property type="entry name" value="P-loop containing nucleotide triphosphate hydrolases"/>
    <property type="match status" value="2"/>
</dbReference>
<dbReference type="PROSITE" id="PS51643">
    <property type="entry name" value="HD_CAS3"/>
    <property type="match status" value="1"/>
</dbReference>
<evidence type="ECO:0000256" key="5">
    <source>
        <dbReference type="ARBA" id="ARBA00023118"/>
    </source>
</evidence>
<evidence type="ECO:0000256" key="6">
    <source>
        <dbReference type="SAM" id="MobiDB-lite"/>
    </source>
</evidence>
<evidence type="ECO:0000256" key="3">
    <source>
        <dbReference type="ARBA" id="ARBA00022806"/>
    </source>
</evidence>
<keyword evidence="4" id="KW-0067">ATP-binding</keyword>
<evidence type="ECO:0000313" key="7">
    <source>
        <dbReference type="EMBL" id="MZU07971.1"/>
    </source>
</evidence>
<reference evidence="7" key="1">
    <citation type="journal article" date="2019" name="Nat. Med.">
        <title>A library of human gut bacterial isolates paired with longitudinal multiomics data enables mechanistic microbiome research.</title>
        <authorList>
            <person name="Poyet M."/>
            <person name="Groussin M."/>
            <person name="Gibbons S.M."/>
            <person name="Avila-Pacheco J."/>
            <person name="Jiang X."/>
            <person name="Kearney S.M."/>
            <person name="Perrotta A.R."/>
            <person name="Berdy B."/>
            <person name="Zhao S."/>
            <person name="Lieberman T.D."/>
            <person name="Swanson P.K."/>
            <person name="Smith M."/>
            <person name="Roesemann S."/>
            <person name="Alexander J.E."/>
            <person name="Rich S.A."/>
            <person name="Livny J."/>
            <person name="Vlamakis H."/>
            <person name="Clish C."/>
            <person name="Bullock K."/>
            <person name="Deik A."/>
            <person name="Scott J."/>
            <person name="Pierce K.A."/>
            <person name="Xavier R.J."/>
            <person name="Alm E.J."/>
        </authorList>
    </citation>
    <scope>NUCLEOTIDE SEQUENCE</scope>
    <source>
        <strain evidence="7">BIOML-A409</strain>
    </source>
</reference>